<keyword evidence="2" id="KW-1185">Reference proteome</keyword>
<gene>
    <name evidence="1" type="ORF">OCA8868_01955</name>
</gene>
<dbReference type="AlphaFoldDB" id="A0A238K901"/>
<dbReference type="Proteomes" id="UP000203464">
    <property type="component" value="Unassembled WGS sequence"/>
</dbReference>
<sequence length="162" mass="17935">MLYTTKMPVHPAIRFTTQQARSVAGVSPEAWRHWRKNLSYFEAKKGKAAKFSMGEVVALCAVKDIVGHFGIRVTMLSASIDQIFQASAPMSLLLLQDCSFVLTPASGRVLKVDQITDLPCSAIVIRCEHFVDQILKATFQNSDEVHQKNLPFPPTAIMRGSS</sequence>
<evidence type="ECO:0000313" key="2">
    <source>
        <dbReference type="Proteomes" id="UP000203464"/>
    </source>
</evidence>
<accession>A0A238K901</accession>
<dbReference type="EMBL" id="FXYD01000003">
    <property type="protein sequence ID" value="SMX39391.1"/>
    <property type="molecule type" value="Genomic_DNA"/>
</dbReference>
<evidence type="ECO:0008006" key="3">
    <source>
        <dbReference type="Google" id="ProtNLM"/>
    </source>
</evidence>
<proteinExistence type="predicted"/>
<reference evidence="2" key="1">
    <citation type="submission" date="2017-05" db="EMBL/GenBank/DDBJ databases">
        <authorList>
            <person name="Rodrigo-Torres L."/>
            <person name="Arahal R. D."/>
            <person name="Lucena T."/>
        </authorList>
    </citation>
    <scope>NUCLEOTIDE SEQUENCE [LARGE SCALE GENOMIC DNA]</scope>
    <source>
        <strain evidence="2">CECT 8868</strain>
    </source>
</reference>
<organism evidence="1 2">
    <name type="scientific">Octadecabacter ascidiaceicola</name>
    <dbReference type="NCBI Taxonomy" id="1655543"/>
    <lineage>
        <taxon>Bacteria</taxon>
        <taxon>Pseudomonadati</taxon>
        <taxon>Pseudomonadota</taxon>
        <taxon>Alphaproteobacteria</taxon>
        <taxon>Rhodobacterales</taxon>
        <taxon>Roseobacteraceae</taxon>
        <taxon>Octadecabacter</taxon>
    </lineage>
</organism>
<name>A0A238K901_9RHOB</name>
<evidence type="ECO:0000313" key="1">
    <source>
        <dbReference type="EMBL" id="SMX39391.1"/>
    </source>
</evidence>
<protein>
    <recommendedName>
        <fullName evidence="3">HTH merR-type domain-containing protein</fullName>
    </recommendedName>
</protein>